<keyword evidence="2" id="KW-1185">Reference proteome</keyword>
<sequence length="102" mass="11368">MAKPLFCPPLHCNHAQIMTTTSAERQQAYRAKRPFAGDNGERRLQSWVSTATALALGRLARRAGTTQRAVLEQLILDADRAVTQAMSDDELDHYLALQCNNE</sequence>
<accession>A0A1A8XUU2</accession>
<gene>
    <name evidence="1" type="ORF">ACCAA_490002</name>
</gene>
<name>A0A1A8XUU2_9PROT</name>
<protein>
    <submittedName>
        <fullName evidence="1">Uncharacterized protein</fullName>
    </submittedName>
</protein>
<proteinExistence type="predicted"/>
<evidence type="ECO:0000313" key="1">
    <source>
        <dbReference type="EMBL" id="SBT07718.1"/>
    </source>
</evidence>
<dbReference type="AlphaFoldDB" id="A0A1A8XUU2"/>
<evidence type="ECO:0000313" key="2">
    <source>
        <dbReference type="Proteomes" id="UP000199169"/>
    </source>
</evidence>
<organism evidence="1 2">
    <name type="scientific">Candidatus Accumulibacter aalborgensis</name>
    <dbReference type="NCBI Taxonomy" id="1860102"/>
    <lineage>
        <taxon>Bacteria</taxon>
        <taxon>Pseudomonadati</taxon>
        <taxon>Pseudomonadota</taxon>
        <taxon>Betaproteobacteria</taxon>
        <taxon>Candidatus Accumulibacter</taxon>
    </lineage>
</organism>
<dbReference type="EMBL" id="FLQX01000126">
    <property type="protein sequence ID" value="SBT07718.1"/>
    <property type="molecule type" value="Genomic_DNA"/>
</dbReference>
<dbReference type="Proteomes" id="UP000199169">
    <property type="component" value="Unassembled WGS sequence"/>
</dbReference>
<reference evidence="1 2" key="1">
    <citation type="submission" date="2016-06" db="EMBL/GenBank/DDBJ databases">
        <authorList>
            <person name="Kjaerup R.B."/>
            <person name="Dalgaard T.S."/>
            <person name="Juul-Madsen H.R."/>
        </authorList>
    </citation>
    <scope>NUCLEOTIDE SEQUENCE [LARGE SCALE GENOMIC DNA]</scope>
    <source>
        <strain evidence="1">3</strain>
    </source>
</reference>